<dbReference type="SUPFAM" id="SSF54909">
    <property type="entry name" value="Dimeric alpha+beta barrel"/>
    <property type="match status" value="1"/>
</dbReference>
<dbReference type="RefSeq" id="WP_263125743.1">
    <property type="nucleotide sequence ID" value="NZ_CP106753.1"/>
</dbReference>
<dbReference type="Proteomes" id="UP001061302">
    <property type="component" value="Chromosome"/>
</dbReference>
<accession>A0ABY6DPJ3</accession>
<keyword evidence="3" id="KW-1185">Reference proteome</keyword>
<dbReference type="InterPro" id="IPR011008">
    <property type="entry name" value="Dimeric_a/b-barrel"/>
</dbReference>
<evidence type="ECO:0000313" key="2">
    <source>
        <dbReference type="EMBL" id="UXY16287.1"/>
    </source>
</evidence>
<protein>
    <submittedName>
        <fullName evidence="2">Antibiotic biosynthesis monooxygenase</fullName>
    </submittedName>
</protein>
<dbReference type="InterPro" id="IPR007138">
    <property type="entry name" value="ABM_dom"/>
</dbReference>
<reference evidence="2" key="1">
    <citation type="submission" date="2022-10" db="EMBL/GenBank/DDBJ databases">
        <title>Chitiniphilus purpureus sp. nov., a novel chitin-degrading bacterium isolated from crawfish pond sediment.</title>
        <authorList>
            <person name="Li K."/>
        </authorList>
    </citation>
    <scope>NUCLEOTIDE SEQUENCE</scope>
    <source>
        <strain evidence="2">CD1</strain>
    </source>
</reference>
<feature type="domain" description="ABM" evidence="1">
    <location>
        <begin position="10"/>
        <end position="103"/>
    </location>
</feature>
<dbReference type="Pfam" id="PF03992">
    <property type="entry name" value="ABM"/>
    <property type="match status" value="1"/>
</dbReference>
<dbReference type="EMBL" id="CP106753">
    <property type="protein sequence ID" value="UXY16287.1"/>
    <property type="molecule type" value="Genomic_DNA"/>
</dbReference>
<dbReference type="GO" id="GO:0004497">
    <property type="term" value="F:monooxygenase activity"/>
    <property type="evidence" value="ECO:0007669"/>
    <property type="project" value="UniProtKB-KW"/>
</dbReference>
<proteinExistence type="predicted"/>
<keyword evidence="2" id="KW-0503">Monooxygenase</keyword>
<dbReference type="Gene3D" id="3.30.70.100">
    <property type="match status" value="1"/>
</dbReference>
<sequence>MPSPQLASLFTLQVEFQVDPSRQHALLHALADEVARQCQGQSGFVSARFYASEDGDRVINRTQWLTRESWEATFGAAQAQAALDAVLGCHGARAVGLDTLRVVREVAPA</sequence>
<organism evidence="2 3">
    <name type="scientific">Chitiniphilus purpureus</name>
    <dbReference type="NCBI Taxonomy" id="2981137"/>
    <lineage>
        <taxon>Bacteria</taxon>
        <taxon>Pseudomonadati</taxon>
        <taxon>Pseudomonadota</taxon>
        <taxon>Betaproteobacteria</taxon>
        <taxon>Neisseriales</taxon>
        <taxon>Chitinibacteraceae</taxon>
        <taxon>Chitiniphilus</taxon>
    </lineage>
</organism>
<name>A0ABY6DPJ3_9NEIS</name>
<evidence type="ECO:0000313" key="3">
    <source>
        <dbReference type="Proteomes" id="UP001061302"/>
    </source>
</evidence>
<evidence type="ECO:0000259" key="1">
    <source>
        <dbReference type="PROSITE" id="PS51725"/>
    </source>
</evidence>
<keyword evidence="2" id="KW-0560">Oxidoreductase</keyword>
<dbReference type="PROSITE" id="PS51725">
    <property type="entry name" value="ABM"/>
    <property type="match status" value="1"/>
</dbReference>
<gene>
    <name evidence="2" type="ORF">N8I74_04515</name>
</gene>